<organism evidence="1 2">
    <name type="scientific">Ceratitis capitata</name>
    <name type="common">Mediterranean fruit fly</name>
    <name type="synonym">Tephritis capitata</name>
    <dbReference type="NCBI Taxonomy" id="7213"/>
    <lineage>
        <taxon>Eukaryota</taxon>
        <taxon>Metazoa</taxon>
        <taxon>Ecdysozoa</taxon>
        <taxon>Arthropoda</taxon>
        <taxon>Hexapoda</taxon>
        <taxon>Insecta</taxon>
        <taxon>Pterygota</taxon>
        <taxon>Neoptera</taxon>
        <taxon>Endopterygota</taxon>
        <taxon>Diptera</taxon>
        <taxon>Brachycera</taxon>
        <taxon>Muscomorpha</taxon>
        <taxon>Tephritoidea</taxon>
        <taxon>Tephritidae</taxon>
        <taxon>Ceratitis</taxon>
        <taxon>Ceratitis</taxon>
    </lineage>
</organism>
<name>A0A811V4U8_CERCA</name>
<accession>A0A811V4U8</accession>
<reference evidence="1" key="1">
    <citation type="submission" date="2020-11" db="EMBL/GenBank/DDBJ databases">
        <authorList>
            <person name="Whitehead M."/>
        </authorList>
    </citation>
    <scope>NUCLEOTIDE SEQUENCE</scope>
    <source>
        <strain evidence="1">EGII</strain>
    </source>
</reference>
<evidence type="ECO:0000313" key="2">
    <source>
        <dbReference type="Proteomes" id="UP000606786"/>
    </source>
</evidence>
<proteinExistence type="predicted"/>
<comment type="caution">
    <text evidence="1">The sequence shown here is derived from an EMBL/GenBank/DDBJ whole genome shotgun (WGS) entry which is preliminary data.</text>
</comment>
<dbReference type="EMBL" id="CAJHJT010000034">
    <property type="protein sequence ID" value="CAD7006469.1"/>
    <property type="molecule type" value="Genomic_DNA"/>
</dbReference>
<protein>
    <submittedName>
        <fullName evidence="1">(Mediterranean fruit fly) hypothetical protein</fullName>
    </submittedName>
</protein>
<evidence type="ECO:0000313" key="1">
    <source>
        <dbReference type="EMBL" id="CAD7006469.1"/>
    </source>
</evidence>
<dbReference type="AlphaFoldDB" id="A0A811V4U8"/>
<gene>
    <name evidence="1" type="ORF">CCAP1982_LOCUS14787</name>
</gene>
<keyword evidence="2" id="KW-1185">Reference proteome</keyword>
<dbReference type="Proteomes" id="UP000606786">
    <property type="component" value="Unassembled WGS sequence"/>
</dbReference>
<sequence>MDSVLQKHTLSSAPVINTVQQIEVQKFIAICWNDSLKVLLCVLKVVRCGAHMRVNSIPFQFNRQKRKNASIVWFD</sequence>